<evidence type="ECO:0000313" key="1">
    <source>
        <dbReference type="EMBL" id="RUR71905.1"/>
    </source>
</evidence>
<evidence type="ECO:0000313" key="2">
    <source>
        <dbReference type="Proteomes" id="UP000281118"/>
    </source>
</evidence>
<dbReference type="AlphaFoldDB" id="A0A3S0XF31"/>
<comment type="caution">
    <text evidence="1">The sequence shown here is derived from an EMBL/GenBank/DDBJ whole genome shotgun (WGS) entry which is preliminary data.</text>
</comment>
<protein>
    <submittedName>
        <fullName evidence="1">Uncharacterized protein</fullName>
    </submittedName>
</protein>
<sequence>MKTSPWHFKPVTGADGKTTFDVFDGDSDDPIVNVRKESSAIKIVDSANKTGYPDVSAMVDDEED</sequence>
<name>A0A3S0XF31_9BURK</name>
<dbReference type="Proteomes" id="UP000281118">
    <property type="component" value="Unassembled WGS sequence"/>
</dbReference>
<accession>A0A3S0XF31</accession>
<gene>
    <name evidence="1" type="ORF">EJP67_33145</name>
</gene>
<proteinExistence type="predicted"/>
<dbReference type="EMBL" id="RXFT01000026">
    <property type="protein sequence ID" value="RUR71905.1"/>
    <property type="molecule type" value="Genomic_DNA"/>
</dbReference>
<organism evidence="1 2">
    <name type="scientific">Variovorax guangxiensis</name>
    <dbReference type="NCBI Taxonomy" id="1775474"/>
    <lineage>
        <taxon>Bacteria</taxon>
        <taxon>Pseudomonadati</taxon>
        <taxon>Pseudomonadota</taxon>
        <taxon>Betaproteobacteria</taxon>
        <taxon>Burkholderiales</taxon>
        <taxon>Comamonadaceae</taxon>
        <taxon>Variovorax</taxon>
    </lineage>
</organism>
<dbReference type="RefSeq" id="WP_126025954.1">
    <property type="nucleotide sequence ID" value="NZ_RXFT01000026.1"/>
</dbReference>
<reference evidence="1 2" key="1">
    <citation type="submission" date="2018-12" db="EMBL/GenBank/DDBJ databases">
        <title>The genome sequences of Variovorax guangxiensis DSM 27352.</title>
        <authorList>
            <person name="Gao J."/>
            <person name="Sun J."/>
        </authorList>
    </citation>
    <scope>NUCLEOTIDE SEQUENCE [LARGE SCALE GENOMIC DNA]</scope>
    <source>
        <strain evidence="1 2">DSM 27352</strain>
    </source>
</reference>